<dbReference type="Pfam" id="PF18313">
    <property type="entry name" value="TLP1_add_C"/>
    <property type="match status" value="1"/>
</dbReference>
<evidence type="ECO:0000313" key="6">
    <source>
        <dbReference type="Proteomes" id="UP000199111"/>
    </source>
</evidence>
<sequence length="486" mass="51713">MSVDPRTPCLIGVAQHTVRAQPGPEPLDLWELVAREAAADAGAPGVLERLDSIQVVYTDSWQYDDPAARLAERLAAEPRHRAYSRVSGTAPQMLLGAAARRIAAGEMDAALVAGAEALATRRALRKAGERVAWSHPAVPKPPYGWERPPHPAELAHELFLPVHTYAIMETARRAANHESLEEERAHRGRMMAPMTRVAAANPHAWHREVRTARELVVPSEDNRLVGWPYTRRTVAVLEVDQAAAAILVATGFADRLGVPLDRRVYLRGWAYAEDTWEVAARPEPGSSPAMAAAARRAFARAGVGLDDLGALDVYSCFAVALRSACAAMGLDPLDGRGLTVTGGLPYAGGPASDYVLHSTAAMAGRLRAEPGHGLVTGVGMHLTKHTYAIWSTEPGGVLGDGEPVYTAEPVPIVAGYEGPATVAGYTVAHGRDGAAERGVVVADLPGGGRAHAHLRDPGLIAEAESRELVGRKIRLRADGPVNVATW</sequence>
<dbReference type="InterPro" id="IPR040771">
    <property type="entry name" value="TLP1_add_C"/>
</dbReference>
<keyword evidence="3" id="KW-0012">Acyltransferase</keyword>
<dbReference type="Proteomes" id="UP000199111">
    <property type="component" value="Unassembled WGS sequence"/>
</dbReference>
<gene>
    <name evidence="5" type="ORF">SAMN05216275_11149</name>
</gene>
<keyword evidence="2 5" id="KW-0808">Transferase</keyword>
<protein>
    <submittedName>
        <fullName evidence="5">Acetyl-CoA C-acetyltransferase</fullName>
    </submittedName>
</protein>
<evidence type="ECO:0000313" key="5">
    <source>
        <dbReference type="EMBL" id="SFJ68020.1"/>
    </source>
</evidence>
<dbReference type="RefSeq" id="WP_093888126.1">
    <property type="nucleotide sequence ID" value="NZ_FOQY01000011.1"/>
</dbReference>
<evidence type="ECO:0000259" key="4">
    <source>
        <dbReference type="Pfam" id="PF18313"/>
    </source>
</evidence>
<dbReference type="AlphaFoldDB" id="A0A1I3TBN6"/>
<dbReference type="PANTHER" id="PTHR18919">
    <property type="entry name" value="ACETYL-COA C-ACYLTRANSFERASE"/>
    <property type="match status" value="1"/>
</dbReference>
<dbReference type="EMBL" id="FOQY01000011">
    <property type="protein sequence ID" value="SFJ68020.1"/>
    <property type="molecule type" value="Genomic_DNA"/>
</dbReference>
<evidence type="ECO:0000256" key="2">
    <source>
        <dbReference type="ARBA" id="ARBA00022679"/>
    </source>
</evidence>
<reference evidence="6" key="1">
    <citation type="submission" date="2016-10" db="EMBL/GenBank/DDBJ databases">
        <authorList>
            <person name="Varghese N."/>
            <person name="Submissions S."/>
        </authorList>
    </citation>
    <scope>NUCLEOTIDE SEQUENCE [LARGE SCALE GENOMIC DNA]</scope>
    <source>
        <strain evidence="6">CGMCC 4.2126</strain>
    </source>
</reference>
<evidence type="ECO:0000256" key="3">
    <source>
        <dbReference type="ARBA" id="ARBA00023315"/>
    </source>
</evidence>
<evidence type="ECO:0000256" key="1">
    <source>
        <dbReference type="ARBA" id="ARBA00010982"/>
    </source>
</evidence>
<dbReference type="Gene3D" id="3.40.47.10">
    <property type="match status" value="1"/>
</dbReference>
<proteinExistence type="inferred from homology"/>
<name>A0A1I3TBN6_9ACTN</name>
<dbReference type="Gene3D" id="2.40.50.840">
    <property type="match status" value="1"/>
</dbReference>
<dbReference type="GO" id="GO:0016746">
    <property type="term" value="F:acyltransferase activity"/>
    <property type="evidence" value="ECO:0007669"/>
    <property type="project" value="UniProtKB-KW"/>
</dbReference>
<keyword evidence="6" id="KW-1185">Reference proteome</keyword>
<organism evidence="5 6">
    <name type="scientific">Streptosporangium canum</name>
    <dbReference type="NCBI Taxonomy" id="324952"/>
    <lineage>
        <taxon>Bacteria</taxon>
        <taxon>Bacillati</taxon>
        <taxon>Actinomycetota</taxon>
        <taxon>Actinomycetes</taxon>
        <taxon>Streptosporangiales</taxon>
        <taxon>Streptosporangiaceae</taxon>
        <taxon>Streptosporangium</taxon>
    </lineage>
</organism>
<dbReference type="GeneID" id="96299339"/>
<comment type="similarity">
    <text evidence="1">Belongs to the thiolase-like superfamily. Thiolase family.</text>
</comment>
<dbReference type="InterPro" id="IPR016039">
    <property type="entry name" value="Thiolase-like"/>
</dbReference>
<feature type="domain" description="Thiolase-like protein type 1 additional C-terminal" evidence="4">
    <location>
        <begin position="407"/>
        <end position="479"/>
    </location>
</feature>
<dbReference type="SUPFAM" id="SSF53901">
    <property type="entry name" value="Thiolase-like"/>
    <property type="match status" value="1"/>
</dbReference>
<accession>A0A1I3TBN6</accession>
<dbReference type="PANTHER" id="PTHR18919:SF139">
    <property type="entry name" value="THIOLASE-LIKE PROTEIN TYPE 1 ADDITIONAL C-TERMINAL DOMAIN-CONTAINING PROTEIN"/>
    <property type="match status" value="1"/>
</dbReference>